<dbReference type="Pfam" id="PF05623">
    <property type="entry name" value="DUF789"/>
    <property type="match status" value="1"/>
</dbReference>
<protein>
    <submittedName>
        <fullName evidence="2">Peptide deformylase</fullName>
    </submittedName>
</protein>
<evidence type="ECO:0000256" key="1">
    <source>
        <dbReference type="SAM" id="MobiDB-lite"/>
    </source>
</evidence>
<feature type="region of interest" description="Disordered" evidence="1">
    <location>
        <begin position="103"/>
        <end position="141"/>
    </location>
</feature>
<feature type="compositionally biased region" description="Basic and acidic residues" evidence="1">
    <location>
        <begin position="103"/>
        <end position="120"/>
    </location>
</feature>
<organism evidence="2">
    <name type="scientific">Anthurium amnicola</name>
    <dbReference type="NCBI Taxonomy" id="1678845"/>
    <lineage>
        <taxon>Eukaryota</taxon>
        <taxon>Viridiplantae</taxon>
        <taxon>Streptophyta</taxon>
        <taxon>Embryophyta</taxon>
        <taxon>Tracheophyta</taxon>
        <taxon>Spermatophyta</taxon>
        <taxon>Magnoliopsida</taxon>
        <taxon>Liliopsida</taxon>
        <taxon>Araceae</taxon>
        <taxon>Pothoideae</taxon>
        <taxon>Potheae</taxon>
        <taxon>Anthurium</taxon>
    </lineage>
</organism>
<dbReference type="AlphaFoldDB" id="A0A1D1Y3I0"/>
<proteinExistence type="predicted"/>
<dbReference type="EMBL" id="GDJX01018742">
    <property type="protein sequence ID" value="JAT49194.1"/>
    <property type="molecule type" value="Transcribed_RNA"/>
</dbReference>
<dbReference type="PANTHER" id="PTHR31343:SF29">
    <property type="entry name" value="DUF789 DOMAIN-CONTAINING PROTEIN"/>
    <property type="match status" value="1"/>
</dbReference>
<name>A0A1D1Y3I0_9ARAE</name>
<accession>A0A1D1Y3I0</accession>
<dbReference type="PANTHER" id="PTHR31343">
    <property type="entry name" value="T15D22.8"/>
    <property type="match status" value="1"/>
</dbReference>
<dbReference type="InterPro" id="IPR008507">
    <property type="entry name" value="DUF789"/>
</dbReference>
<evidence type="ECO:0000313" key="2">
    <source>
        <dbReference type="EMBL" id="JAT49194.1"/>
    </source>
</evidence>
<gene>
    <name evidence="2" type="primary">def_6</name>
    <name evidence="2" type="ORF">g.82483</name>
</gene>
<sequence>MVYSNLQRFLKCTTPSVPSQFLPKTSIQNLREEWQLGDSDTVEYFTLEDLWDCFDEWSAYGAGAPIHLDDDKAVVQYYTPFLSGIQLYTGKYGNIRNSREDSHLEFERDSTSSDSEEAKLSRTNSISSDRTWDSEDSGTDPEVDMKIKERFGKLYFQYFDYNGPHLRLPLKDMINKFAQTYPGLNSLRSIDLSPASWMAIAWYPIYHIPAQRNPKELYSAFLTYHTLSSSFQDNLSIEMVNQVSFTDVKSREVRIKEDSDTISLPPFGLAAYRMQRHVWVNPKTQDCQRLTSLLSSAASWLMQHEVDHPDFNFFVSRPM</sequence>
<reference evidence="2" key="1">
    <citation type="submission" date="2015-07" db="EMBL/GenBank/DDBJ databases">
        <title>Transcriptome Assembly of Anthurium amnicola.</title>
        <authorList>
            <person name="Suzuki J."/>
        </authorList>
    </citation>
    <scope>NUCLEOTIDE SEQUENCE</scope>
</reference>